<dbReference type="GO" id="GO:0016757">
    <property type="term" value="F:glycosyltransferase activity"/>
    <property type="evidence" value="ECO:0007669"/>
    <property type="project" value="InterPro"/>
</dbReference>
<dbReference type="Pfam" id="PF13439">
    <property type="entry name" value="Glyco_transf_4"/>
    <property type="match status" value="1"/>
</dbReference>
<evidence type="ECO:0000313" key="5">
    <source>
        <dbReference type="EMBL" id="EAK0469144.1"/>
    </source>
</evidence>
<dbReference type="EMBL" id="AABQDW010000010">
    <property type="protein sequence ID" value="EAI5408312.1"/>
    <property type="molecule type" value="Genomic_DNA"/>
</dbReference>
<dbReference type="SUPFAM" id="SSF53756">
    <property type="entry name" value="UDP-Glycosyltransferase/glycogen phosphorylase"/>
    <property type="match status" value="1"/>
</dbReference>
<dbReference type="InterPro" id="IPR001296">
    <property type="entry name" value="Glyco_trans_1"/>
</dbReference>
<name>A0A5L4IL84_CAMFE</name>
<organism evidence="4">
    <name type="scientific">Campylobacter fetus</name>
    <dbReference type="NCBI Taxonomy" id="196"/>
    <lineage>
        <taxon>Bacteria</taxon>
        <taxon>Pseudomonadati</taxon>
        <taxon>Campylobacterota</taxon>
        <taxon>Epsilonproteobacteria</taxon>
        <taxon>Campylobacterales</taxon>
        <taxon>Campylobacteraceae</taxon>
        <taxon>Campylobacter</taxon>
    </lineage>
</organism>
<dbReference type="EMBL" id="AACCXK010000025">
    <property type="protein sequence ID" value="EAK0453726.1"/>
    <property type="molecule type" value="Genomic_DNA"/>
</dbReference>
<comment type="caution">
    <text evidence="4">The sequence shown here is derived from an EMBL/GenBank/DDBJ whole genome shotgun (WGS) entry which is preliminary data.</text>
</comment>
<feature type="domain" description="Glycosyl transferase family 1" evidence="1">
    <location>
        <begin position="180"/>
        <end position="326"/>
    </location>
</feature>
<dbReference type="Pfam" id="PF00534">
    <property type="entry name" value="Glycos_transf_1"/>
    <property type="match status" value="1"/>
</dbReference>
<dbReference type="AlphaFoldDB" id="A0A5L4IL84"/>
<feature type="domain" description="Glycosyltransferase subfamily 4-like N-terminal" evidence="2">
    <location>
        <begin position="14"/>
        <end position="174"/>
    </location>
</feature>
<evidence type="ECO:0000313" key="4">
    <source>
        <dbReference type="EMBL" id="EAK0453726.1"/>
    </source>
</evidence>
<dbReference type="Gene3D" id="3.40.50.2000">
    <property type="entry name" value="Glycogen Phosphorylase B"/>
    <property type="match status" value="2"/>
</dbReference>
<protein>
    <submittedName>
        <fullName evidence="4">Glycosyltransferase</fullName>
    </submittedName>
</protein>
<dbReference type="InterPro" id="IPR028098">
    <property type="entry name" value="Glyco_trans_4-like_N"/>
</dbReference>
<gene>
    <name evidence="4" type="ORF">AAH17_08780</name>
    <name evidence="5" type="ORF">AAH24_07205</name>
    <name evidence="3" type="ORF">BVH53_06330</name>
</gene>
<dbReference type="CDD" id="cd03811">
    <property type="entry name" value="GT4_GT28_WabH-like"/>
    <property type="match status" value="1"/>
</dbReference>
<reference evidence="4 6" key="1">
    <citation type="submission" date="2018-05" db="EMBL/GenBank/DDBJ databases">
        <authorList>
            <consortium name="PulseNet: The National Subtyping Network for Foodborne Disease Surveillance"/>
            <person name="Tarr C.L."/>
            <person name="Trees E."/>
            <person name="Katz L.S."/>
            <person name="Carleton-Romer H.A."/>
            <person name="Stroika S."/>
            <person name="Kucerova Z."/>
            <person name="Roache K.F."/>
            <person name="Sabol A.L."/>
            <person name="Besser J."/>
            <person name="Gerner-Smidt P."/>
        </authorList>
    </citation>
    <scope>NUCLEOTIDE SEQUENCE</scope>
    <source>
        <strain evidence="4">2014D-0197</strain>
        <strain evidence="3 6">2016D-0221</strain>
        <strain evidence="5">D4313</strain>
    </source>
</reference>
<evidence type="ECO:0000259" key="2">
    <source>
        <dbReference type="Pfam" id="PF13439"/>
    </source>
</evidence>
<sequence>MRTVAIFTQNLSAGGVQKSVITLANHFKNIFKIVIILCESDKDEFYKFENILKINSVKIDINKSSIGQWLIEYRTNELDKILSKLKPDLLISFEDYNNIIALKTKFKCKKVISSRVSFSGNYNNKIHLLDKNFYIKNIKNLYSNADYVICVSKFIQKELMDLGIKAYHIYNGITINPKINNPKKNFIINLGRLHPQKGQKDLIKAYSLIKDDIKEDLFIIGDGVLKLELQSLIQSLNLENRVKLTGFINPKDYINECKMAIMPSYYEGFSNSVLEIMAAKKAVLAYDYDGADEIFDKNDLIKKGDIAALSLKLKEILNSPQILNDLETKQWEKVKEFDIKTTMQQYENLIAKVLKCAE</sequence>
<keyword evidence="4" id="KW-0808">Transferase</keyword>
<dbReference type="PANTHER" id="PTHR12526">
    <property type="entry name" value="GLYCOSYLTRANSFERASE"/>
    <property type="match status" value="1"/>
</dbReference>
<accession>A0A5L4IL84</accession>
<evidence type="ECO:0000259" key="1">
    <source>
        <dbReference type="Pfam" id="PF00534"/>
    </source>
</evidence>
<dbReference type="Proteomes" id="UP000557842">
    <property type="component" value="Unassembled WGS sequence"/>
</dbReference>
<evidence type="ECO:0000313" key="6">
    <source>
        <dbReference type="Proteomes" id="UP000557842"/>
    </source>
</evidence>
<evidence type="ECO:0000313" key="3">
    <source>
        <dbReference type="EMBL" id="EAI5408312.1"/>
    </source>
</evidence>
<dbReference type="EMBL" id="AACCXM010000006">
    <property type="protein sequence ID" value="EAK0469144.1"/>
    <property type="molecule type" value="Genomic_DNA"/>
</dbReference>
<proteinExistence type="predicted"/>
<dbReference type="RefSeq" id="WP_065844034.1">
    <property type="nucleotide sequence ID" value="NZ_AABUZP020000015.1"/>
</dbReference>